<dbReference type="InterPro" id="IPR026341">
    <property type="entry name" value="T9SS_type_B"/>
</dbReference>
<organism evidence="1 2">
    <name type="scientific">Larkinella rosea</name>
    <dbReference type="NCBI Taxonomy" id="2025312"/>
    <lineage>
        <taxon>Bacteria</taxon>
        <taxon>Pseudomonadati</taxon>
        <taxon>Bacteroidota</taxon>
        <taxon>Cytophagia</taxon>
        <taxon>Cytophagales</taxon>
        <taxon>Spirosomataceae</taxon>
        <taxon>Larkinella</taxon>
    </lineage>
</organism>
<dbReference type="Proteomes" id="UP000271925">
    <property type="component" value="Unassembled WGS sequence"/>
</dbReference>
<comment type="caution">
    <text evidence="1">The sequence shown here is derived from an EMBL/GenBank/DDBJ whole genome shotgun (WGS) entry which is preliminary data.</text>
</comment>
<dbReference type="Pfam" id="PF13585">
    <property type="entry name" value="CHU_C"/>
    <property type="match status" value="1"/>
</dbReference>
<protein>
    <submittedName>
        <fullName evidence="1">Gliding motility-associated C-terminal domain-containing protein</fullName>
    </submittedName>
</protein>
<dbReference type="NCBIfam" id="TIGR04131">
    <property type="entry name" value="Bac_Flav_CTERM"/>
    <property type="match status" value="1"/>
</dbReference>
<accession>A0A3P1BTN8</accession>
<gene>
    <name evidence="1" type="ORF">EHT25_13355</name>
</gene>
<keyword evidence="2" id="KW-1185">Reference proteome</keyword>
<proteinExistence type="predicted"/>
<evidence type="ECO:0000313" key="1">
    <source>
        <dbReference type="EMBL" id="RRB04478.1"/>
    </source>
</evidence>
<dbReference type="EMBL" id="RQJO01000008">
    <property type="protein sequence ID" value="RRB04478.1"/>
    <property type="molecule type" value="Genomic_DNA"/>
</dbReference>
<sequence length="799" mass="86166">MAQRNTFLLLLLFLGTSCWVSASHIVGGNIRLTAKATSNQYVLSLDLFIDEQNSSAGDIKPTVKLAVYRRKDNLKMGEFELPLLEQKALAVSNQACAQLRPLKLREVTYSKEIELDPARFDDPGGYYVVHGVCCRSGSIDNISQADESGMVFHLEFPSPKTMLNSSPAFSVPTGEYACKGQPFTFSFKATDADGDQLTYAIVTPFKGFTNQGIAFDNQPSSAYPMITWKPGFSATNSVPGAPALKVDGETGQLTVTASQVGLFAFAVICEEFRNGKWIGSVRRDFQLAVVDCPTNTPPPPVITLAKAPESARITKTATGIITSVSICQGQDVTLRTDASDQWSFQWQRDGQNLEGDTTAILITKESGNYTVVKKFRNTCGKPSPAQTSIKVDVMEAEKLKLTANGPTTFCDGKSVILKAPEGNYTYAWLKDGRLLTGSKDAAFQPHETGEYKVQIGSTATGCTVTDSILVRVNPKPLASILPPSTKVACAGDTIRLVAVANPLYTYQWLNTGTVLNQEVKSTLAVTQTGHFVVTVTDTNQCQSSSDEVLLQFNAAPPAAIMPFPAVCENATVPLVLTAEPGGGTFTGVGRAAGAVTGSEFDPTKTGPGVYEITYTLNQVGNTCPGRARQTVVVLPAPSITVSDVTVRRGSEVQLNKNSVDSLSYYWTPSVGLSSPVIAQPFASVDTTTTYQVRATSPQGCQFTTKLTVSVITVLFVPDAFTPNNDGVNDSWEIRGIADFPNCRVEVYNRWGNPVFVSQGYQQPWDGRSEGQDLPPAIYQYVIKPGGSQPHRRGTLLLTR</sequence>
<reference evidence="1 2" key="1">
    <citation type="submission" date="2018-11" db="EMBL/GenBank/DDBJ databases">
        <authorList>
            <person name="Zhou Z."/>
            <person name="Wang G."/>
        </authorList>
    </citation>
    <scope>NUCLEOTIDE SEQUENCE [LARGE SCALE GENOMIC DNA]</scope>
    <source>
        <strain evidence="1 2">KCTC52004</strain>
    </source>
</reference>
<dbReference type="InterPro" id="IPR013783">
    <property type="entry name" value="Ig-like_fold"/>
</dbReference>
<dbReference type="Gene3D" id="2.60.40.10">
    <property type="entry name" value="Immunoglobulins"/>
    <property type="match status" value="2"/>
</dbReference>
<dbReference type="AlphaFoldDB" id="A0A3P1BTN8"/>
<evidence type="ECO:0000313" key="2">
    <source>
        <dbReference type="Proteomes" id="UP000271925"/>
    </source>
</evidence>
<dbReference type="OrthoDB" id="1490014at2"/>
<name>A0A3P1BTN8_9BACT</name>
<dbReference type="PROSITE" id="PS51257">
    <property type="entry name" value="PROKAR_LIPOPROTEIN"/>
    <property type="match status" value="1"/>
</dbReference>